<proteinExistence type="predicted"/>
<evidence type="ECO:0000313" key="3">
    <source>
        <dbReference type="EMBL" id="MBL0741603.1"/>
    </source>
</evidence>
<dbReference type="PANTHER" id="PTHR45947:SF3">
    <property type="entry name" value="SULFOQUINOVOSYL TRANSFERASE SQD2"/>
    <property type="match status" value="1"/>
</dbReference>
<reference evidence="3 4" key="1">
    <citation type="submission" date="2021-01" db="EMBL/GenBank/DDBJ databases">
        <title>Chryseolinea sp. Jin1 Genome sequencing and assembly.</title>
        <authorList>
            <person name="Kim I."/>
        </authorList>
    </citation>
    <scope>NUCLEOTIDE SEQUENCE [LARGE SCALE GENOMIC DNA]</scope>
    <source>
        <strain evidence="3 4">Jin1</strain>
    </source>
</reference>
<dbReference type="Pfam" id="PF13579">
    <property type="entry name" value="Glyco_trans_4_4"/>
    <property type="match status" value="1"/>
</dbReference>
<dbReference type="Gene3D" id="3.40.50.2000">
    <property type="entry name" value="Glycogen Phosphorylase B"/>
    <property type="match status" value="2"/>
</dbReference>
<dbReference type="Proteomes" id="UP000613030">
    <property type="component" value="Unassembled WGS sequence"/>
</dbReference>
<organism evidence="3 4">
    <name type="scientific">Chryseolinea lacunae</name>
    <dbReference type="NCBI Taxonomy" id="2801331"/>
    <lineage>
        <taxon>Bacteria</taxon>
        <taxon>Pseudomonadati</taxon>
        <taxon>Bacteroidota</taxon>
        <taxon>Cytophagia</taxon>
        <taxon>Cytophagales</taxon>
        <taxon>Fulvivirgaceae</taxon>
        <taxon>Chryseolinea</taxon>
    </lineage>
</organism>
<keyword evidence="4" id="KW-1185">Reference proteome</keyword>
<evidence type="ECO:0000259" key="2">
    <source>
        <dbReference type="Pfam" id="PF13579"/>
    </source>
</evidence>
<feature type="domain" description="Glycosyltransferase subfamily 4-like N-terminal" evidence="2">
    <location>
        <begin position="16"/>
        <end position="186"/>
    </location>
</feature>
<name>A0ABS1KQ40_9BACT</name>
<sequence>MKVLILHQHFNTPQSGGALRSYYLAKALVVAGHTPVVITAHNEKAYVKRGVEGIEVHYLPIAYDNRFGFGKRSMAFLRYVRAAVSLAAKLEGIGVCYAISVPLTVGLAARLLKTRYAIPYIFEVGDLWPDAPIQMGFVKNYFFKQFLYDLEKSTYRGAQSVVALSPMIQEAIVKKTPGTPVHLVPNMADTEFYQPSVKDPALEAKFGVAGKFVVSYIGAVGLANGLDYFMDCARASQKASLPVHFVVCGDGAVLENLKTVAKQLGLANFSFIPFQNREGVKEVMNVTDASFVCYKPLPILETGSPNKYFDGLAAGKLMVVNFGGWIREEIEQNQCGVYVDRQHPEDFVTKIRPFLDDVERLKKSQQASRLLAERKYSRAILGEKFASLFR</sequence>
<evidence type="ECO:0000259" key="1">
    <source>
        <dbReference type="Pfam" id="PF00534"/>
    </source>
</evidence>
<dbReference type="EMBL" id="JAERRB010000003">
    <property type="protein sequence ID" value="MBL0741603.1"/>
    <property type="molecule type" value="Genomic_DNA"/>
</dbReference>
<dbReference type="CDD" id="cd03794">
    <property type="entry name" value="GT4_WbuB-like"/>
    <property type="match status" value="1"/>
</dbReference>
<dbReference type="SUPFAM" id="SSF53756">
    <property type="entry name" value="UDP-Glycosyltransferase/glycogen phosphorylase"/>
    <property type="match status" value="1"/>
</dbReference>
<dbReference type="InterPro" id="IPR001296">
    <property type="entry name" value="Glyco_trans_1"/>
</dbReference>
<dbReference type="InterPro" id="IPR050194">
    <property type="entry name" value="Glycosyltransferase_grp1"/>
</dbReference>
<evidence type="ECO:0000313" key="4">
    <source>
        <dbReference type="Proteomes" id="UP000613030"/>
    </source>
</evidence>
<accession>A0ABS1KQ40</accession>
<protein>
    <submittedName>
        <fullName evidence="3">Glycosyltransferase family 4 protein</fullName>
    </submittedName>
</protein>
<gene>
    <name evidence="3" type="ORF">JI741_10260</name>
</gene>
<comment type="caution">
    <text evidence="3">The sequence shown here is derived from an EMBL/GenBank/DDBJ whole genome shotgun (WGS) entry which is preliminary data.</text>
</comment>
<dbReference type="InterPro" id="IPR028098">
    <property type="entry name" value="Glyco_trans_4-like_N"/>
</dbReference>
<dbReference type="PANTHER" id="PTHR45947">
    <property type="entry name" value="SULFOQUINOVOSYL TRANSFERASE SQD2"/>
    <property type="match status" value="1"/>
</dbReference>
<dbReference type="RefSeq" id="WP_202008976.1">
    <property type="nucleotide sequence ID" value="NZ_JAERRB010000003.1"/>
</dbReference>
<dbReference type="Pfam" id="PF00534">
    <property type="entry name" value="Glycos_transf_1"/>
    <property type="match status" value="1"/>
</dbReference>
<feature type="domain" description="Glycosyl transferase family 1" evidence="1">
    <location>
        <begin position="210"/>
        <end position="367"/>
    </location>
</feature>